<dbReference type="AlphaFoldDB" id="A0A6M3LMX7"/>
<sequence>MNNSTTGEHNHCFCLQDAIGRPMCCKCYAVLLAVLLTNGSVQSVDDNYWNNGKSARIPNIRQKEGK</sequence>
<name>A0A6M3LMX7_9ZZZZ</name>
<gene>
    <name evidence="1" type="ORF">MM415B07853_0008</name>
</gene>
<proteinExistence type="predicted"/>
<evidence type="ECO:0000313" key="1">
    <source>
        <dbReference type="EMBL" id="QJA96626.1"/>
    </source>
</evidence>
<organism evidence="1">
    <name type="scientific">viral metagenome</name>
    <dbReference type="NCBI Taxonomy" id="1070528"/>
    <lineage>
        <taxon>unclassified sequences</taxon>
        <taxon>metagenomes</taxon>
        <taxon>organismal metagenomes</taxon>
    </lineage>
</organism>
<dbReference type="EMBL" id="MT143418">
    <property type="protein sequence ID" value="QJA96626.1"/>
    <property type="molecule type" value="Genomic_DNA"/>
</dbReference>
<protein>
    <submittedName>
        <fullName evidence="1">Uncharacterized protein</fullName>
    </submittedName>
</protein>
<reference evidence="1" key="1">
    <citation type="submission" date="2020-03" db="EMBL/GenBank/DDBJ databases">
        <title>The deep terrestrial virosphere.</title>
        <authorList>
            <person name="Holmfeldt K."/>
            <person name="Nilsson E."/>
            <person name="Simone D."/>
            <person name="Lopez-Fernandez M."/>
            <person name="Wu X."/>
            <person name="de Brujin I."/>
            <person name="Lundin D."/>
            <person name="Andersson A."/>
            <person name="Bertilsson S."/>
            <person name="Dopson M."/>
        </authorList>
    </citation>
    <scope>NUCLEOTIDE SEQUENCE</scope>
    <source>
        <strain evidence="1">MM415B07853</strain>
    </source>
</reference>
<accession>A0A6M3LMX7</accession>